<dbReference type="EMBL" id="BK032511">
    <property type="protein sequence ID" value="DAF44372.1"/>
    <property type="molecule type" value="Genomic_DNA"/>
</dbReference>
<evidence type="ECO:0000313" key="1">
    <source>
        <dbReference type="EMBL" id="DAF44372.1"/>
    </source>
</evidence>
<accession>A0A8S5S004</accession>
<organism evidence="1">
    <name type="scientific">Podoviridae sp. ct8Lf7</name>
    <dbReference type="NCBI Taxonomy" id="2827723"/>
    <lineage>
        <taxon>Viruses</taxon>
        <taxon>Duplodnaviria</taxon>
        <taxon>Heunggongvirae</taxon>
        <taxon>Uroviricota</taxon>
        <taxon>Caudoviricetes</taxon>
    </lineage>
</organism>
<name>A0A8S5S004_9CAUD</name>
<reference evidence="1" key="1">
    <citation type="journal article" date="2021" name="Proc. Natl. Acad. Sci. U.S.A.">
        <title>A Catalog of Tens of Thousands of Viruses from Human Metagenomes Reveals Hidden Associations with Chronic Diseases.</title>
        <authorList>
            <person name="Tisza M.J."/>
            <person name="Buck C.B."/>
        </authorList>
    </citation>
    <scope>NUCLEOTIDE SEQUENCE</scope>
    <source>
        <strain evidence="1">Ct8Lf7</strain>
    </source>
</reference>
<sequence length="40" mass="4636">MIVNKMHSKTLIITNNFDNVYVFVVEFGNVNPLPVPVREF</sequence>
<proteinExistence type="predicted"/>
<protein>
    <submittedName>
        <fullName evidence="1">Uncharacterized protein</fullName>
    </submittedName>
</protein>